<dbReference type="Proteomes" id="UP000195514">
    <property type="component" value="Chromosome I"/>
</dbReference>
<dbReference type="KEGG" id="abat:CFX1CAM_0111"/>
<dbReference type="InterPro" id="IPR000683">
    <property type="entry name" value="Gfo/Idh/MocA-like_OxRdtase_N"/>
</dbReference>
<dbReference type="PANTHER" id="PTHR43377:SF1">
    <property type="entry name" value="BILIVERDIN REDUCTASE A"/>
    <property type="match status" value="1"/>
</dbReference>
<reference evidence="5" key="1">
    <citation type="submission" date="2017-05" db="EMBL/GenBank/DDBJ databases">
        <authorList>
            <person name="Kirkegaard R."/>
            <person name="Mcilroy J S."/>
        </authorList>
    </citation>
    <scope>NUCLEOTIDE SEQUENCE [LARGE SCALE GENOMIC DNA]</scope>
</reference>
<evidence type="ECO:0000313" key="4">
    <source>
        <dbReference type="EMBL" id="SMX53177.1"/>
    </source>
</evidence>
<proteinExistence type="inferred from homology"/>
<dbReference type="InterPro" id="IPR036291">
    <property type="entry name" value="NAD(P)-bd_dom_sf"/>
</dbReference>
<dbReference type="GO" id="GO:0000166">
    <property type="term" value="F:nucleotide binding"/>
    <property type="evidence" value="ECO:0007669"/>
    <property type="project" value="InterPro"/>
</dbReference>
<dbReference type="Gene3D" id="3.30.360.10">
    <property type="entry name" value="Dihydrodipicolinate Reductase, domain 2"/>
    <property type="match status" value="1"/>
</dbReference>
<dbReference type="Pfam" id="PF02894">
    <property type="entry name" value="GFO_IDH_MocA_C"/>
    <property type="match status" value="1"/>
</dbReference>
<dbReference type="InterPro" id="IPR051450">
    <property type="entry name" value="Gfo/Idh/MocA_Oxidoreductases"/>
</dbReference>
<dbReference type="PANTHER" id="PTHR43377">
    <property type="entry name" value="BILIVERDIN REDUCTASE A"/>
    <property type="match status" value="1"/>
</dbReference>
<dbReference type="SUPFAM" id="SSF51735">
    <property type="entry name" value="NAD(P)-binding Rossmann-fold domains"/>
    <property type="match status" value="1"/>
</dbReference>
<evidence type="ECO:0000259" key="3">
    <source>
        <dbReference type="Pfam" id="PF02894"/>
    </source>
</evidence>
<keyword evidence="5" id="KW-1185">Reference proteome</keyword>
<dbReference type="Pfam" id="PF01408">
    <property type="entry name" value="GFO_IDH_MocA"/>
    <property type="match status" value="1"/>
</dbReference>
<feature type="domain" description="Gfo/Idh/MocA-like oxidoreductase N-terminal" evidence="2">
    <location>
        <begin position="5"/>
        <end position="122"/>
    </location>
</feature>
<evidence type="ECO:0000313" key="5">
    <source>
        <dbReference type="Proteomes" id="UP000195514"/>
    </source>
</evidence>
<sequence length="341" mass="38430">MSKYRVGIIGAGIMGDIHARVYRLNPLTELVAVADINKNKAQAFAERFEIPSAYDQFDEMFDECDLDIVSVCTPDFAHAQPTIAAANKKINVLVEKPLATNVQDALEIIKAAKDNEVKVMAQFSHRWVPAYRQAKDLINRPEAGGPVLAYTRKNDIISVPTEMIAGWVNQTTPAWFLSSHDIDLVCWYFGVEPVEVYANAVFKVLKARGFNTPDAIQAQVKFADGSLATFEACWIYPNTFPTMVDSWVQIVCENQVIHLDRKYEQIEIATPSKYEYPRNLLAYHFENDEVHGAVPLSINHFIRCVDENLEPLVTLESSLTVTRILDAIQKSVETNSRIYLS</sequence>
<evidence type="ECO:0000259" key="2">
    <source>
        <dbReference type="Pfam" id="PF01408"/>
    </source>
</evidence>
<protein>
    <submittedName>
        <fullName evidence="4">Dehydrogenase-like protein</fullName>
    </submittedName>
</protein>
<accession>A0A1Y6K2T9</accession>
<gene>
    <name evidence="4" type="ORF">CFX1CAM_0111</name>
</gene>
<comment type="similarity">
    <text evidence="1">Belongs to the Gfo/Idh/MocA family.</text>
</comment>
<feature type="domain" description="Gfo/Idh/MocA-like oxidoreductase C-terminal" evidence="3">
    <location>
        <begin position="177"/>
        <end position="338"/>
    </location>
</feature>
<organism evidence="4 5">
    <name type="scientific">Candidatus Brevifilum fermentans</name>
    <dbReference type="NCBI Taxonomy" id="1986204"/>
    <lineage>
        <taxon>Bacteria</taxon>
        <taxon>Bacillati</taxon>
        <taxon>Chloroflexota</taxon>
        <taxon>Anaerolineae</taxon>
        <taxon>Anaerolineales</taxon>
        <taxon>Anaerolineaceae</taxon>
        <taxon>Candidatus Brevifilum</taxon>
    </lineage>
</organism>
<dbReference type="RefSeq" id="WP_197687138.1">
    <property type="nucleotide sequence ID" value="NZ_LT859958.1"/>
</dbReference>
<dbReference type="SUPFAM" id="SSF55347">
    <property type="entry name" value="Glyceraldehyde-3-phosphate dehydrogenase-like, C-terminal domain"/>
    <property type="match status" value="1"/>
</dbReference>
<dbReference type="AlphaFoldDB" id="A0A1Y6K2T9"/>
<dbReference type="InterPro" id="IPR004104">
    <property type="entry name" value="Gfo/Idh/MocA-like_OxRdtase_C"/>
</dbReference>
<evidence type="ECO:0000256" key="1">
    <source>
        <dbReference type="ARBA" id="ARBA00010928"/>
    </source>
</evidence>
<dbReference type="Gene3D" id="3.40.50.720">
    <property type="entry name" value="NAD(P)-binding Rossmann-like Domain"/>
    <property type="match status" value="1"/>
</dbReference>
<name>A0A1Y6K2T9_9CHLR</name>
<dbReference type="EMBL" id="LT859958">
    <property type="protein sequence ID" value="SMX53177.1"/>
    <property type="molecule type" value="Genomic_DNA"/>
</dbReference>